<dbReference type="EMBL" id="SLXT01000042">
    <property type="protein sequence ID" value="TCP60094.1"/>
    <property type="molecule type" value="Genomic_DNA"/>
</dbReference>
<sequence>MAQFYSEKKIFPQDVRDQFKYEVAEELGLTPRIQNDYWGALTPSECGKVGGRIGGSMVKNMVRRAEELLIQNDQNVVDVDQSKEG</sequence>
<dbReference type="OrthoDB" id="1683773at2"/>
<comment type="caution">
    <text evidence="4">The sequence shown here is derived from an EMBL/GenBank/DDBJ whole genome shotgun (WGS) entry which is preliminary data.</text>
</comment>
<evidence type="ECO:0000256" key="1">
    <source>
        <dbReference type="ARBA" id="ARBA00003863"/>
    </source>
</evidence>
<keyword evidence="5" id="KW-1185">Reference proteome</keyword>
<evidence type="ECO:0000313" key="5">
    <source>
        <dbReference type="Proteomes" id="UP000294813"/>
    </source>
</evidence>
<dbReference type="InterPro" id="IPR038300">
    <property type="entry name" value="SASP_sf_alpha/beta"/>
</dbReference>
<dbReference type="RefSeq" id="WP_131920923.1">
    <property type="nucleotide sequence ID" value="NZ_JAOQNU010000043.1"/>
</dbReference>
<comment type="similarity">
    <text evidence="2">Belongs to the alpha/beta-type SASP family.</text>
</comment>
<comment type="function">
    <text evidence="1">SASP are bound to spore DNA. They are double-stranded DNA-binding proteins that cause DNA to change to an a-like conformation. They protect the DNA backbone from chemical and enzymatic cleavage and are thus involved in dormant spore's high resistance to UV light.</text>
</comment>
<dbReference type="GO" id="GO:0003690">
    <property type="term" value="F:double-stranded DNA binding"/>
    <property type="evidence" value="ECO:0007669"/>
    <property type="project" value="InterPro"/>
</dbReference>
<dbReference type="InterPro" id="IPR018126">
    <property type="entry name" value="SASP_alpha/beta-type_CS"/>
</dbReference>
<reference evidence="4 5" key="1">
    <citation type="submission" date="2019-03" db="EMBL/GenBank/DDBJ databases">
        <title>Genomic Encyclopedia of Type Strains, Phase IV (KMG-IV): sequencing the most valuable type-strain genomes for metagenomic binning, comparative biology and taxonomic classification.</title>
        <authorList>
            <person name="Goeker M."/>
        </authorList>
    </citation>
    <scope>NUCLEOTIDE SEQUENCE [LARGE SCALE GENOMIC DNA]</scope>
    <source>
        <strain evidence="4 5">DSM 11170</strain>
    </source>
</reference>
<dbReference type="GO" id="GO:0006265">
    <property type="term" value="P:DNA topological change"/>
    <property type="evidence" value="ECO:0007669"/>
    <property type="project" value="InterPro"/>
</dbReference>
<gene>
    <name evidence="4" type="ORF">EDD73_14210</name>
</gene>
<dbReference type="PROSITE" id="PS00304">
    <property type="entry name" value="SASP_1"/>
    <property type="match status" value="1"/>
</dbReference>
<keyword evidence="3" id="KW-0238">DNA-binding</keyword>
<evidence type="ECO:0000256" key="3">
    <source>
        <dbReference type="ARBA" id="ARBA00023125"/>
    </source>
</evidence>
<accession>A0A4R2RCG5</accession>
<evidence type="ECO:0000256" key="2">
    <source>
        <dbReference type="ARBA" id="ARBA00005442"/>
    </source>
</evidence>
<dbReference type="AlphaFoldDB" id="A0A4R2RCG5"/>
<dbReference type="Gene3D" id="6.10.10.80">
    <property type="entry name" value="Small, acid-soluble spore protein, alpha/beta type-like"/>
    <property type="match status" value="1"/>
</dbReference>
<dbReference type="Pfam" id="PF00269">
    <property type="entry name" value="SASP"/>
    <property type="match status" value="1"/>
</dbReference>
<dbReference type="InterPro" id="IPR001448">
    <property type="entry name" value="SASP_alpha/beta-type"/>
</dbReference>
<evidence type="ECO:0000313" key="4">
    <source>
        <dbReference type="EMBL" id="TCP60094.1"/>
    </source>
</evidence>
<proteinExistence type="inferred from homology"/>
<name>A0A4R2RCG5_9FIRM</name>
<dbReference type="Proteomes" id="UP000294813">
    <property type="component" value="Unassembled WGS sequence"/>
</dbReference>
<protein>
    <submittedName>
        <fullName evidence="4">Small acid-soluble spore protein alpha/beta type</fullName>
    </submittedName>
</protein>
<organism evidence="4 5">
    <name type="scientific">Heliophilum fasciatum</name>
    <dbReference type="NCBI Taxonomy" id="35700"/>
    <lineage>
        <taxon>Bacteria</taxon>
        <taxon>Bacillati</taxon>
        <taxon>Bacillota</taxon>
        <taxon>Clostridia</taxon>
        <taxon>Eubacteriales</taxon>
        <taxon>Heliobacteriaceae</taxon>
        <taxon>Heliophilum</taxon>
    </lineage>
</organism>